<dbReference type="Proteomes" id="UP000800096">
    <property type="component" value="Unassembled WGS sequence"/>
</dbReference>
<sequence length="96" mass="11213">MKPACAIFAAAWWPSVAQPTSRARLCDLRHTLSHPHCALKSIPFLDRGTLRAWCNNSDRSVPRLHRQIHCRHLQDQYGKVWHQDHTPGRYHQPRTD</sequence>
<feature type="signal peptide" evidence="1">
    <location>
        <begin position="1"/>
        <end position="17"/>
    </location>
</feature>
<keyword evidence="3" id="KW-1185">Reference proteome</keyword>
<evidence type="ECO:0000313" key="2">
    <source>
        <dbReference type="EMBL" id="KAF1913467.1"/>
    </source>
</evidence>
<dbReference type="EMBL" id="ML979138">
    <property type="protein sequence ID" value="KAF1913467.1"/>
    <property type="molecule type" value="Genomic_DNA"/>
</dbReference>
<organism evidence="2 3">
    <name type="scientific">Ampelomyces quisqualis</name>
    <name type="common">Powdery mildew agent</name>
    <dbReference type="NCBI Taxonomy" id="50730"/>
    <lineage>
        <taxon>Eukaryota</taxon>
        <taxon>Fungi</taxon>
        <taxon>Dikarya</taxon>
        <taxon>Ascomycota</taxon>
        <taxon>Pezizomycotina</taxon>
        <taxon>Dothideomycetes</taxon>
        <taxon>Pleosporomycetidae</taxon>
        <taxon>Pleosporales</taxon>
        <taxon>Pleosporineae</taxon>
        <taxon>Phaeosphaeriaceae</taxon>
        <taxon>Ampelomyces</taxon>
    </lineage>
</organism>
<name>A0A6A5QHB2_AMPQU</name>
<feature type="chain" id="PRO_5025374134" description="Secreted protein" evidence="1">
    <location>
        <begin position="18"/>
        <end position="96"/>
    </location>
</feature>
<evidence type="ECO:0000256" key="1">
    <source>
        <dbReference type="SAM" id="SignalP"/>
    </source>
</evidence>
<reference evidence="2" key="1">
    <citation type="journal article" date="2020" name="Stud. Mycol.">
        <title>101 Dothideomycetes genomes: a test case for predicting lifestyles and emergence of pathogens.</title>
        <authorList>
            <person name="Haridas S."/>
            <person name="Albert R."/>
            <person name="Binder M."/>
            <person name="Bloem J."/>
            <person name="Labutti K."/>
            <person name="Salamov A."/>
            <person name="Andreopoulos B."/>
            <person name="Baker S."/>
            <person name="Barry K."/>
            <person name="Bills G."/>
            <person name="Bluhm B."/>
            <person name="Cannon C."/>
            <person name="Castanera R."/>
            <person name="Culley D."/>
            <person name="Daum C."/>
            <person name="Ezra D."/>
            <person name="Gonzalez J."/>
            <person name="Henrissat B."/>
            <person name="Kuo A."/>
            <person name="Liang C."/>
            <person name="Lipzen A."/>
            <person name="Lutzoni F."/>
            <person name="Magnuson J."/>
            <person name="Mondo S."/>
            <person name="Nolan M."/>
            <person name="Ohm R."/>
            <person name="Pangilinan J."/>
            <person name="Park H.-J."/>
            <person name="Ramirez L."/>
            <person name="Alfaro M."/>
            <person name="Sun H."/>
            <person name="Tritt A."/>
            <person name="Yoshinaga Y."/>
            <person name="Zwiers L.-H."/>
            <person name="Turgeon B."/>
            <person name="Goodwin S."/>
            <person name="Spatafora J."/>
            <person name="Crous P."/>
            <person name="Grigoriev I."/>
        </authorList>
    </citation>
    <scope>NUCLEOTIDE SEQUENCE</scope>
    <source>
        <strain evidence="2">HMLAC05119</strain>
    </source>
</reference>
<gene>
    <name evidence="2" type="ORF">BDU57DRAFT_311305</name>
</gene>
<protein>
    <recommendedName>
        <fullName evidence="4">Secreted protein</fullName>
    </recommendedName>
</protein>
<dbReference type="AlphaFoldDB" id="A0A6A5QHB2"/>
<keyword evidence="1" id="KW-0732">Signal</keyword>
<evidence type="ECO:0008006" key="4">
    <source>
        <dbReference type="Google" id="ProtNLM"/>
    </source>
</evidence>
<accession>A0A6A5QHB2</accession>
<proteinExistence type="predicted"/>
<evidence type="ECO:0000313" key="3">
    <source>
        <dbReference type="Proteomes" id="UP000800096"/>
    </source>
</evidence>